<dbReference type="PRINTS" id="PR00245">
    <property type="entry name" value="OLFACTORYR"/>
</dbReference>
<dbReference type="PANTHER" id="PTHR26451:SF871">
    <property type="entry name" value="ODORANT RECEPTOR-RELATED"/>
    <property type="match status" value="1"/>
</dbReference>
<dbReference type="PROSITE" id="PS50262">
    <property type="entry name" value="G_PROTEIN_RECEP_F1_2"/>
    <property type="match status" value="1"/>
</dbReference>
<dbReference type="Ensembl" id="ENSPKIT00000012117.1">
    <property type="protein sequence ID" value="ENSPKIP00000031275.1"/>
    <property type="gene ID" value="ENSPKIG00000011822.1"/>
</dbReference>
<evidence type="ECO:0000259" key="8">
    <source>
        <dbReference type="PROSITE" id="PS50262"/>
    </source>
</evidence>
<evidence type="ECO:0000256" key="4">
    <source>
        <dbReference type="ARBA" id="ARBA00023136"/>
    </source>
</evidence>
<keyword evidence="6" id="KW-0297">G-protein coupled receptor</keyword>
<keyword evidence="6" id="KW-0675">Receptor</keyword>
<sequence>MNPPSSGFSSHFVFLLHGLNETRTKRQIFFAISFLVYIFTIFVNLTLILTILLEKILHEPMFIFLCNLCVNGICGSTSFYPKLLIDLLSDSHVISYTACIIQICGISIYLACEITNLTVMAYDRYVAICKPLEYHSIMTPRRVGMLVQIMWFLTFFEIIVWLVLAVRLPMCGSRIEKLYCFTWDVLKLSCVDTTLNNLYGNCCFFFHSFQLLLIIISYVRITRICLTSQTEHYNKFMETCLPHLITLGILAIYASFDVVSARFSSDSSLQALRNSLSIMYLIVPPILNPLVYGLKLKQLRRIVWRRFNSKITALK</sequence>
<dbReference type="PROSITE" id="PS00237">
    <property type="entry name" value="G_PROTEIN_RECEP_F1_1"/>
    <property type="match status" value="1"/>
</dbReference>
<keyword evidence="10" id="KW-1185">Reference proteome</keyword>
<comment type="similarity">
    <text evidence="6">Belongs to the G-protein coupled receptor 1 family.</text>
</comment>
<dbReference type="GO" id="GO:0004984">
    <property type="term" value="F:olfactory receptor activity"/>
    <property type="evidence" value="ECO:0007669"/>
    <property type="project" value="InterPro"/>
</dbReference>
<dbReference type="SUPFAM" id="SSF81321">
    <property type="entry name" value="Family A G protein-coupled receptor-like"/>
    <property type="match status" value="1"/>
</dbReference>
<reference evidence="9" key="1">
    <citation type="submission" date="2025-08" db="UniProtKB">
        <authorList>
            <consortium name="Ensembl"/>
        </authorList>
    </citation>
    <scope>IDENTIFICATION</scope>
</reference>
<protein>
    <recommendedName>
        <fullName evidence="7">Olfactory receptor</fullName>
    </recommendedName>
</protein>
<evidence type="ECO:0000313" key="10">
    <source>
        <dbReference type="Proteomes" id="UP000261540"/>
    </source>
</evidence>
<dbReference type="GO" id="GO:0005549">
    <property type="term" value="F:odorant binding"/>
    <property type="evidence" value="ECO:0007669"/>
    <property type="project" value="TreeGrafter"/>
</dbReference>
<keyword evidence="3 7" id="KW-1133">Transmembrane helix</keyword>
<dbReference type="PRINTS" id="PR00237">
    <property type="entry name" value="GPCRRHODOPSN"/>
</dbReference>
<dbReference type="Gene3D" id="1.20.1070.10">
    <property type="entry name" value="Rhodopsin 7-helix transmembrane proteins"/>
    <property type="match status" value="1"/>
</dbReference>
<feature type="transmembrane region" description="Helical" evidence="7">
    <location>
        <begin position="198"/>
        <end position="219"/>
    </location>
</feature>
<feature type="transmembrane region" description="Helical" evidence="7">
    <location>
        <begin position="93"/>
        <end position="122"/>
    </location>
</feature>
<dbReference type="GO" id="GO:0004930">
    <property type="term" value="F:G protein-coupled receptor activity"/>
    <property type="evidence" value="ECO:0007669"/>
    <property type="project" value="UniProtKB-KW"/>
</dbReference>
<dbReference type="PANTHER" id="PTHR26451">
    <property type="entry name" value="G_PROTEIN_RECEP_F1_2 DOMAIN-CONTAINING PROTEIN"/>
    <property type="match status" value="1"/>
</dbReference>
<proteinExistence type="inferred from homology"/>
<evidence type="ECO:0000256" key="3">
    <source>
        <dbReference type="ARBA" id="ARBA00022989"/>
    </source>
</evidence>
<evidence type="ECO:0000256" key="2">
    <source>
        <dbReference type="ARBA" id="ARBA00022692"/>
    </source>
</evidence>
<keyword evidence="7" id="KW-1003">Cell membrane</keyword>
<feature type="transmembrane region" description="Helical" evidence="7">
    <location>
        <begin position="60"/>
        <end position="81"/>
    </location>
</feature>
<evidence type="ECO:0000313" key="9">
    <source>
        <dbReference type="Ensembl" id="ENSPKIP00000031275.1"/>
    </source>
</evidence>
<name>A0A3B3SLV9_9TELE</name>
<dbReference type="InterPro" id="IPR000276">
    <property type="entry name" value="GPCR_Rhodpsn"/>
</dbReference>
<keyword evidence="5 6" id="KW-0807">Transducer</keyword>
<accession>A0A3B3SLV9</accession>
<feature type="transmembrane region" description="Helical" evidence="7">
    <location>
        <begin position="143"/>
        <end position="164"/>
    </location>
</feature>
<evidence type="ECO:0000256" key="6">
    <source>
        <dbReference type="RuleBase" id="RU000688"/>
    </source>
</evidence>
<evidence type="ECO:0000256" key="1">
    <source>
        <dbReference type="ARBA" id="ARBA00004141"/>
    </source>
</evidence>
<feature type="transmembrane region" description="Helical" evidence="7">
    <location>
        <begin position="28"/>
        <end position="53"/>
    </location>
</feature>
<dbReference type="Pfam" id="PF13853">
    <property type="entry name" value="7tm_4"/>
    <property type="match status" value="1"/>
</dbReference>
<dbReference type="InterPro" id="IPR017452">
    <property type="entry name" value="GPCR_Rhodpsn_7TM"/>
</dbReference>
<keyword evidence="7" id="KW-0716">Sensory transduction</keyword>
<comment type="subcellular location">
    <subcellularLocation>
        <location evidence="7">Cell membrane</location>
        <topology evidence="7">Multi-pass membrane protein</topology>
    </subcellularLocation>
    <subcellularLocation>
        <location evidence="1">Membrane</location>
        <topology evidence="1">Multi-pass membrane protein</topology>
    </subcellularLocation>
</comment>
<keyword evidence="7" id="KW-0552">Olfaction</keyword>
<dbReference type="GeneTree" id="ENSGT00950000183023"/>
<evidence type="ECO:0000256" key="5">
    <source>
        <dbReference type="ARBA" id="ARBA00023224"/>
    </source>
</evidence>
<dbReference type="InterPro" id="IPR052921">
    <property type="entry name" value="GPCR1_Superfamily_Member"/>
</dbReference>
<dbReference type="GO" id="GO:0005886">
    <property type="term" value="C:plasma membrane"/>
    <property type="evidence" value="ECO:0007669"/>
    <property type="project" value="UniProtKB-SubCell"/>
</dbReference>
<keyword evidence="4 7" id="KW-0472">Membrane</keyword>
<feature type="domain" description="G-protein coupled receptors family 1 profile" evidence="8">
    <location>
        <begin position="43"/>
        <end position="292"/>
    </location>
</feature>
<feature type="transmembrane region" description="Helical" evidence="7">
    <location>
        <begin position="240"/>
        <end position="256"/>
    </location>
</feature>
<keyword evidence="2 6" id="KW-0812">Transmembrane</keyword>
<evidence type="ECO:0000256" key="7">
    <source>
        <dbReference type="RuleBase" id="RU363047"/>
    </source>
</evidence>
<dbReference type="AlphaFoldDB" id="A0A3B3SLV9"/>
<feature type="transmembrane region" description="Helical" evidence="7">
    <location>
        <begin position="276"/>
        <end position="296"/>
    </location>
</feature>
<dbReference type="Proteomes" id="UP000261540">
    <property type="component" value="Unplaced"/>
</dbReference>
<dbReference type="InterPro" id="IPR000725">
    <property type="entry name" value="Olfact_rcpt"/>
</dbReference>
<organism evidence="9 10">
    <name type="scientific">Paramormyrops kingsleyae</name>
    <dbReference type="NCBI Taxonomy" id="1676925"/>
    <lineage>
        <taxon>Eukaryota</taxon>
        <taxon>Metazoa</taxon>
        <taxon>Chordata</taxon>
        <taxon>Craniata</taxon>
        <taxon>Vertebrata</taxon>
        <taxon>Euteleostomi</taxon>
        <taxon>Actinopterygii</taxon>
        <taxon>Neopterygii</taxon>
        <taxon>Teleostei</taxon>
        <taxon>Osteoglossocephala</taxon>
        <taxon>Osteoglossomorpha</taxon>
        <taxon>Osteoglossiformes</taxon>
        <taxon>Mormyridae</taxon>
        <taxon>Paramormyrops</taxon>
    </lineage>
</organism>
<reference evidence="9" key="2">
    <citation type="submission" date="2025-09" db="UniProtKB">
        <authorList>
            <consortium name="Ensembl"/>
        </authorList>
    </citation>
    <scope>IDENTIFICATION</scope>
</reference>